<dbReference type="SUPFAM" id="SSF69737">
    <property type="entry name" value="Urease metallochaperone UreE, C-terminal domain"/>
    <property type="match status" value="1"/>
</dbReference>
<evidence type="ECO:0000313" key="6">
    <source>
        <dbReference type="Proteomes" id="UP000223596"/>
    </source>
</evidence>
<dbReference type="GO" id="GO:0065003">
    <property type="term" value="P:protein-containing complex assembly"/>
    <property type="evidence" value="ECO:0007669"/>
    <property type="project" value="InterPro"/>
</dbReference>
<keyword evidence="3" id="KW-0143">Chaperone</keyword>
<protein>
    <submittedName>
        <fullName evidence="5">Urease accessory protein</fullName>
    </submittedName>
</protein>
<dbReference type="Gene3D" id="3.30.70.790">
    <property type="entry name" value="UreE, C-terminal domain"/>
    <property type="match status" value="1"/>
</dbReference>
<gene>
    <name evidence="5" type="ORF">M972_112593</name>
</gene>
<reference evidence="5 6" key="1">
    <citation type="submission" date="2017-09" db="EMBL/GenBank/DDBJ databases">
        <title>Evaluation of Pacific Biosciences Sequencing Technology to Finishing C. thermocellum Genome Sequences.</title>
        <authorList>
            <person name="Brown S."/>
        </authorList>
    </citation>
    <scope>NUCLEOTIDE SEQUENCE [LARGE SCALE GENOMIC DNA]</scope>
    <source>
        <strain evidence="5 6">AD2</strain>
    </source>
</reference>
<dbReference type="InterPro" id="IPR036118">
    <property type="entry name" value="UreE_N_sf"/>
</dbReference>
<dbReference type="GO" id="GO:0005737">
    <property type="term" value="C:cytoplasm"/>
    <property type="evidence" value="ECO:0007669"/>
    <property type="project" value="InterPro"/>
</dbReference>
<sequence length="126" mass="14199">MKFKKKILRKLSSNGIEVGIRNSNGEALKEGDVLWQEGNKVLVVRIPYCDCIVLKPQNMYEMGKTCYEMGNRHAPLFIDGDELMTPYDEPLMQALIKCGLSPYKKSCKLTTPLGGNLHGYSHSHSH</sequence>
<dbReference type="CDD" id="cd00571">
    <property type="entry name" value="UreE"/>
    <property type="match status" value="1"/>
</dbReference>
<dbReference type="EMBL" id="PDBW01000001">
    <property type="protein sequence ID" value="PFH03779.1"/>
    <property type="molecule type" value="Genomic_DNA"/>
</dbReference>
<accession>A0AB36TIT0</accession>
<dbReference type="GO" id="GO:0006457">
    <property type="term" value="P:protein folding"/>
    <property type="evidence" value="ECO:0007669"/>
    <property type="project" value="InterPro"/>
</dbReference>
<evidence type="ECO:0000313" key="5">
    <source>
        <dbReference type="EMBL" id="PFH03779.1"/>
    </source>
</evidence>
<evidence type="ECO:0000256" key="3">
    <source>
        <dbReference type="ARBA" id="ARBA00023186"/>
    </source>
</evidence>
<keyword evidence="2" id="KW-0533">Nickel</keyword>
<organism evidence="5 6">
    <name type="scientific">Acetivibrio thermocellus AD2</name>
    <dbReference type="NCBI Taxonomy" id="1138384"/>
    <lineage>
        <taxon>Bacteria</taxon>
        <taxon>Bacillati</taxon>
        <taxon>Bacillota</taxon>
        <taxon>Clostridia</taxon>
        <taxon>Eubacteriales</taxon>
        <taxon>Oscillospiraceae</taxon>
        <taxon>Acetivibrio</taxon>
    </lineage>
</organism>
<comment type="caution">
    <text evidence="5">The sequence shown here is derived from an EMBL/GenBank/DDBJ whole genome shotgun (WGS) entry which is preliminary data.</text>
</comment>
<dbReference type="Proteomes" id="UP000223596">
    <property type="component" value="Unassembled WGS sequence"/>
</dbReference>
<keyword evidence="1" id="KW-0963">Cytoplasm</keyword>
<proteinExistence type="predicted"/>
<dbReference type="InterPro" id="IPR007864">
    <property type="entry name" value="UreE_C_dom"/>
</dbReference>
<dbReference type="PIRSF" id="PIRSF036402">
    <property type="entry name" value="Ureas_acces_UreE"/>
    <property type="match status" value="1"/>
</dbReference>
<dbReference type="Gene3D" id="2.60.260.20">
    <property type="entry name" value="Urease metallochaperone UreE, N-terminal domain"/>
    <property type="match status" value="1"/>
</dbReference>
<dbReference type="InterPro" id="IPR012406">
    <property type="entry name" value="UreE"/>
</dbReference>
<dbReference type="SUPFAM" id="SSF69287">
    <property type="entry name" value="Urease metallochaperone UreE, N-terminal domain"/>
    <property type="match status" value="1"/>
</dbReference>
<dbReference type="Pfam" id="PF05194">
    <property type="entry name" value="UreE_C"/>
    <property type="match status" value="1"/>
</dbReference>
<name>A0AB36TIT0_ACETH</name>
<dbReference type="GO" id="GO:0019627">
    <property type="term" value="P:urea metabolic process"/>
    <property type="evidence" value="ECO:0007669"/>
    <property type="project" value="InterPro"/>
</dbReference>
<dbReference type="GO" id="GO:0016151">
    <property type="term" value="F:nickel cation binding"/>
    <property type="evidence" value="ECO:0007669"/>
    <property type="project" value="InterPro"/>
</dbReference>
<feature type="domain" description="Urease accessory protein UreE C-terminal" evidence="4">
    <location>
        <begin position="53"/>
        <end position="124"/>
    </location>
</feature>
<evidence type="ECO:0000256" key="1">
    <source>
        <dbReference type="ARBA" id="ARBA00022490"/>
    </source>
</evidence>
<evidence type="ECO:0000256" key="2">
    <source>
        <dbReference type="ARBA" id="ARBA00022596"/>
    </source>
</evidence>
<dbReference type="AlphaFoldDB" id="A0AB36TIT0"/>
<evidence type="ECO:0000259" key="4">
    <source>
        <dbReference type="Pfam" id="PF05194"/>
    </source>
</evidence>